<sequence>MGFFLFYSYEPIARAKFVSSDCTLVLPKVFQKPVIDMYHSSQLAAHAEITATLERVKADFYFERMFILILFDLATHAKRQKVVRHNESAVTATEKFNFFSYRPATASKNPHRMHP</sequence>
<proteinExistence type="predicted"/>
<reference evidence="2 3" key="1">
    <citation type="journal article" date="2021" name="Elife">
        <title>Chloroplast acquisition without the gene transfer in kleptoplastic sea slugs, Plakobranchus ocellatus.</title>
        <authorList>
            <person name="Maeda T."/>
            <person name="Takahashi S."/>
            <person name="Yoshida T."/>
            <person name="Shimamura S."/>
            <person name="Takaki Y."/>
            <person name="Nagai Y."/>
            <person name="Toyoda A."/>
            <person name="Suzuki Y."/>
            <person name="Arimoto A."/>
            <person name="Ishii H."/>
            <person name="Satoh N."/>
            <person name="Nishiyama T."/>
            <person name="Hasebe M."/>
            <person name="Maruyama T."/>
            <person name="Minagawa J."/>
            <person name="Obokata J."/>
            <person name="Shigenobu S."/>
        </authorList>
    </citation>
    <scope>NUCLEOTIDE SEQUENCE [LARGE SCALE GENOMIC DNA]</scope>
</reference>
<name>A0AAV4AHB0_9GAST</name>
<comment type="caution">
    <text evidence="2">The sequence shown here is derived from an EMBL/GenBank/DDBJ whole genome shotgun (WGS) entry which is preliminary data.</text>
</comment>
<dbReference type="Pfam" id="PF17921">
    <property type="entry name" value="Integrase_H2C2"/>
    <property type="match status" value="1"/>
</dbReference>
<dbReference type="AlphaFoldDB" id="A0AAV4AHB0"/>
<feature type="domain" description="Integrase zinc-binding" evidence="1">
    <location>
        <begin position="27"/>
        <end position="65"/>
    </location>
</feature>
<gene>
    <name evidence="2" type="ORF">PoB_003315700</name>
</gene>
<evidence type="ECO:0000313" key="2">
    <source>
        <dbReference type="EMBL" id="GFO06652.1"/>
    </source>
</evidence>
<dbReference type="EMBL" id="BLXT01003781">
    <property type="protein sequence ID" value="GFO06652.1"/>
    <property type="molecule type" value="Genomic_DNA"/>
</dbReference>
<organism evidence="2 3">
    <name type="scientific">Plakobranchus ocellatus</name>
    <dbReference type="NCBI Taxonomy" id="259542"/>
    <lineage>
        <taxon>Eukaryota</taxon>
        <taxon>Metazoa</taxon>
        <taxon>Spiralia</taxon>
        <taxon>Lophotrochozoa</taxon>
        <taxon>Mollusca</taxon>
        <taxon>Gastropoda</taxon>
        <taxon>Heterobranchia</taxon>
        <taxon>Euthyneura</taxon>
        <taxon>Panpulmonata</taxon>
        <taxon>Sacoglossa</taxon>
        <taxon>Placobranchoidea</taxon>
        <taxon>Plakobranchidae</taxon>
        <taxon>Plakobranchus</taxon>
    </lineage>
</organism>
<dbReference type="InterPro" id="IPR041588">
    <property type="entry name" value="Integrase_H2C2"/>
</dbReference>
<dbReference type="Proteomes" id="UP000735302">
    <property type="component" value="Unassembled WGS sequence"/>
</dbReference>
<protein>
    <recommendedName>
        <fullName evidence="1">Integrase zinc-binding domain-containing protein</fullName>
    </recommendedName>
</protein>
<accession>A0AAV4AHB0</accession>
<evidence type="ECO:0000259" key="1">
    <source>
        <dbReference type="Pfam" id="PF17921"/>
    </source>
</evidence>
<keyword evidence="3" id="KW-1185">Reference proteome</keyword>
<evidence type="ECO:0000313" key="3">
    <source>
        <dbReference type="Proteomes" id="UP000735302"/>
    </source>
</evidence>